<accession>A0A1C4GNW3</accession>
<evidence type="ECO:0000313" key="2">
    <source>
        <dbReference type="EMBL" id="SCC69844.1"/>
    </source>
</evidence>
<organism evidence="2 3">
    <name type="scientific">Kosakonia oryziphila</name>
    <dbReference type="NCBI Taxonomy" id="1005667"/>
    <lineage>
        <taxon>Bacteria</taxon>
        <taxon>Pseudomonadati</taxon>
        <taxon>Pseudomonadota</taxon>
        <taxon>Gammaproteobacteria</taxon>
        <taxon>Enterobacterales</taxon>
        <taxon>Enterobacteriaceae</taxon>
        <taxon>Kosakonia</taxon>
    </lineage>
</organism>
<evidence type="ECO:0000259" key="1">
    <source>
        <dbReference type="Pfam" id="PF22479"/>
    </source>
</evidence>
<dbReference type="InterPro" id="IPR054252">
    <property type="entry name" value="Pam3_gp18"/>
</dbReference>
<keyword evidence="3" id="KW-1185">Reference proteome</keyword>
<feature type="domain" description="Cyanophage baseplate Pam3 plug gp18" evidence="1">
    <location>
        <begin position="4"/>
        <end position="100"/>
    </location>
</feature>
<gene>
    <name evidence="2" type="ORF">GA0061070_10983</name>
</gene>
<evidence type="ECO:0000313" key="3">
    <source>
        <dbReference type="Proteomes" id="UP000198515"/>
    </source>
</evidence>
<dbReference type="Pfam" id="PF22479">
    <property type="entry name" value="Pam3_gp18"/>
    <property type="match status" value="1"/>
</dbReference>
<dbReference type="AlphaFoldDB" id="A0A1C4GNW3"/>
<sequence>MNISEIPLSADNQNFAITIAGTAYRMRLVWRDSFWCLDLLNSDQTPVALSLPLVAGSNLLGQYAYLNLGFSLFVNSDIAGQENPTKTDLGFYSHLYIVTE</sequence>
<name>A0A1C4GNW3_9ENTR</name>
<dbReference type="RefSeq" id="WP_090139027.1">
    <property type="nucleotide sequence ID" value="NZ_FMBC01000098.1"/>
</dbReference>
<reference evidence="3" key="1">
    <citation type="submission" date="2016-08" db="EMBL/GenBank/DDBJ databases">
        <authorList>
            <person name="Varghese N."/>
            <person name="Submissions Spin"/>
        </authorList>
    </citation>
    <scope>NUCLEOTIDE SEQUENCE [LARGE SCALE GENOMIC DNA]</scope>
    <source>
        <strain evidence="3">REICA_142</strain>
    </source>
</reference>
<proteinExistence type="predicted"/>
<dbReference type="EMBL" id="FMBC01000098">
    <property type="protein sequence ID" value="SCC69844.1"/>
    <property type="molecule type" value="Genomic_DNA"/>
</dbReference>
<protein>
    <recommendedName>
        <fullName evidence="1">Cyanophage baseplate Pam3 plug gp18 domain-containing protein</fullName>
    </recommendedName>
</protein>
<dbReference type="OrthoDB" id="5465444at2"/>
<dbReference type="Proteomes" id="UP000198515">
    <property type="component" value="Unassembled WGS sequence"/>
</dbReference>